<protein>
    <submittedName>
        <fullName evidence="1">Uncharacterized protein</fullName>
    </submittedName>
</protein>
<comment type="caution">
    <text evidence="1">The sequence shown here is derived from an EMBL/GenBank/DDBJ whole genome shotgun (WGS) entry which is preliminary data.</text>
</comment>
<dbReference type="EMBL" id="SNRW01044405">
    <property type="protein sequence ID" value="KAA6324314.1"/>
    <property type="molecule type" value="Genomic_DNA"/>
</dbReference>
<dbReference type="Proteomes" id="UP000324800">
    <property type="component" value="Unassembled WGS sequence"/>
</dbReference>
<organism evidence="1 2">
    <name type="scientific">Streblomastix strix</name>
    <dbReference type="NCBI Taxonomy" id="222440"/>
    <lineage>
        <taxon>Eukaryota</taxon>
        <taxon>Metamonada</taxon>
        <taxon>Preaxostyla</taxon>
        <taxon>Oxymonadida</taxon>
        <taxon>Streblomastigidae</taxon>
        <taxon>Streblomastix</taxon>
    </lineage>
</organism>
<name>A0A5J4QT86_9EUKA</name>
<sequence>KKQTQPKKGAGIGDASNDIPIADITDNDNLLDPFNGECYLHEVWNSFQKALIPFPSIEYFTEILN</sequence>
<reference evidence="1 2" key="1">
    <citation type="submission" date="2019-03" db="EMBL/GenBank/DDBJ databases">
        <title>Single cell metagenomics reveals metabolic interactions within the superorganism composed of flagellate Streblomastix strix and complex community of Bacteroidetes bacteria on its surface.</title>
        <authorList>
            <person name="Treitli S.C."/>
            <person name="Kolisko M."/>
            <person name="Husnik F."/>
            <person name="Keeling P."/>
            <person name="Hampl V."/>
        </authorList>
    </citation>
    <scope>NUCLEOTIDE SEQUENCE [LARGE SCALE GENOMIC DNA]</scope>
    <source>
        <strain evidence="1">ST1C</strain>
    </source>
</reference>
<dbReference type="AlphaFoldDB" id="A0A5J4QT86"/>
<feature type="non-terminal residue" evidence="1">
    <location>
        <position position="1"/>
    </location>
</feature>
<gene>
    <name evidence="1" type="ORF">EZS28_054204</name>
</gene>
<evidence type="ECO:0000313" key="1">
    <source>
        <dbReference type="EMBL" id="KAA6324314.1"/>
    </source>
</evidence>
<proteinExistence type="predicted"/>
<accession>A0A5J4QT86</accession>
<evidence type="ECO:0000313" key="2">
    <source>
        <dbReference type="Proteomes" id="UP000324800"/>
    </source>
</evidence>